<evidence type="ECO:0000256" key="16">
    <source>
        <dbReference type="PIRSR" id="PIRSR004682-3"/>
    </source>
</evidence>
<keyword evidence="9 14" id="KW-0378">Hydrolase</keyword>
<evidence type="ECO:0000256" key="17">
    <source>
        <dbReference type="PIRSR" id="PIRSR004682-4"/>
    </source>
</evidence>
<evidence type="ECO:0000256" key="13">
    <source>
        <dbReference type="ARBA" id="ARBA00061616"/>
    </source>
</evidence>
<comment type="subunit">
    <text evidence="6">Monomer.</text>
</comment>
<dbReference type="Pfam" id="PF13242">
    <property type="entry name" value="Hydrolase_like"/>
    <property type="match status" value="1"/>
</dbReference>
<dbReference type="InterPro" id="IPR036412">
    <property type="entry name" value="HAD-like_sf"/>
</dbReference>
<evidence type="ECO:0000256" key="11">
    <source>
        <dbReference type="ARBA" id="ARBA00022842"/>
    </source>
</evidence>
<keyword evidence="8 17" id="KW-0479">Metal-binding</keyword>
<evidence type="ECO:0000313" key="19">
    <source>
        <dbReference type="Proteomes" id="UP001205843"/>
    </source>
</evidence>
<feature type="site" description="Stabilizes the phosphoryl group" evidence="16">
    <location>
        <position position="101"/>
    </location>
</feature>
<keyword evidence="11 17" id="KW-0460">Magnesium</keyword>
<dbReference type="NCBIfam" id="NF006506">
    <property type="entry name" value="PRK08942.1"/>
    <property type="match status" value="1"/>
</dbReference>
<dbReference type="EC" id="3.1.3.-" evidence="14"/>
<dbReference type="InterPro" id="IPR006543">
    <property type="entry name" value="Histidinol-phos"/>
</dbReference>
<feature type="binding site" evidence="17">
    <location>
        <position position="91"/>
    </location>
    <ligand>
        <name>Zn(2+)</name>
        <dbReference type="ChEBI" id="CHEBI:29105"/>
    </ligand>
</feature>
<feature type="active site" description="Nucleophile" evidence="15">
    <location>
        <position position="7"/>
    </location>
</feature>
<proteinExistence type="inferred from homology"/>
<evidence type="ECO:0000256" key="3">
    <source>
        <dbReference type="ARBA" id="ARBA00001947"/>
    </source>
</evidence>
<dbReference type="Proteomes" id="UP001205843">
    <property type="component" value="Unassembled WGS sequence"/>
</dbReference>
<reference evidence="18" key="1">
    <citation type="submission" date="2022-03" db="EMBL/GenBank/DDBJ databases">
        <title>Genomic Encyclopedia of Type Strains, Phase III (KMG-III): the genomes of soil and plant-associated and newly described type strains.</title>
        <authorList>
            <person name="Whitman W."/>
        </authorList>
    </citation>
    <scope>NUCLEOTIDE SEQUENCE</scope>
    <source>
        <strain evidence="18">ANL 6-2</strain>
    </source>
</reference>
<comment type="cofactor">
    <cofactor evidence="2 17">
        <name>Mg(2+)</name>
        <dbReference type="ChEBI" id="CHEBI:18420"/>
    </cofactor>
</comment>
<evidence type="ECO:0000256" key="5">
    <source>
        <dbReference type="ARBA" id="ARBA00004708"/>
    </source>
</evidence>
<evidence type="ECO:0000256" key="12">
    <source>
        <dbReference type="ARBA" id="ARBA00023277"/>
    </source>
</evidence>
<feature type="binding site" evidence="17">
    <location>
        <position position="9"/>
    </location>
    <ligand>
        <name>Mg(2+)</name>
        <dbReference type="ChEBI" id="CHEBI:18420"/>
    </ligand>
</feature>
<keyword evidence="19" id="KW-1185">Reference proteome</keyword>
<dbReference type="FunFam" id="3.40.50.1000:FF:000168">
    <property type="entry name" value="D,D-heptose 1,7-bisphosphate phosphatase"/>
    <property type="match status" value="1"/>
</dbReference>
<keyword evidence="7 14" id="KW-0963">Cytoplasm</keyword>
<feature type="binding site" evidence="17">
    <location>
        <position position="99"/>
    </location>
    <ligand>
        <name>Zn(2+)</name>
        <dbReference type="ChEBI" id="CHEBI:29105"/>
    </ligand>
</feature>
<dbReference type="GO" id="GO:0046872">
    <property type="term" value="F:metal ion binding"/>
    <property type="evidence" value="ECO:0007669"/>
    <property type="project" value="UniProtKB-KW"/>
</dbReference>
<organism evidence="18 19">
    <name type="scientific">Natronocella acetinitrilica</name>
    <dbReference type="NCBI Taxonomy" id="414046"/>
    <lineage>
        <taxon>Bacteria</taxon>
        <taxon>Pseudomonadati</taxon>
        <taxon>Pseudomonadota</taxon>
        <taxon>Gammaproteobacteria</taxon>
        <taxon>Chromatiales</taxon>
        <taxon>Ectothiorhodospiraceae</taxon>
        <taxon>Natronocella</taxon>
    </lineage>
</organism>
<dbReference type="Gene3D" id="3.40.50.1000">
    <property type="entry name" value="HAD superfamily/HAD-like"/>
    <property type="match status" value="1"/>
</dbReference>
<dbReference type="PANTHER" id="PTHR42891">
    <property type="entry name" value="D-GLYCERO-BETA-D-MANNO-HEPTOSE-1,7-BISPHOSPHATE 7-PHOSPHATASE"/>
    <property type="match status" value="1"/>
</dbReference>
<evidence type="ECO:0000256" key="15">
    <source>
        <dbReference type="PIRSR" id="PIRSR004682-1"/>
    </source>
</evidence>
<dbReference type="EMBL" id="JALJXV010000001">
    <property type="protein sequence ID" value="MCP1673366.1"/>
    <property type="molecule type" value="Genomic_DNA"/>
</dbReference>
<gene>
    <name evidence="18" type="ORF">J2T57_000458</name>
</gene>
<evidence type="ECO:0000313" key="18">
    <source>
        <dbReference type="EMBL" id="MCP1673366.1"/>
    </source>
</evidence>
<comment type="pathway">
    <text evidence="5">Nucleotide-sugar biosynthesis; ADP-L-glycero-beta-D-manno-heptose biosynthesis; ADP-L-glycero-beta-D-manno-heptose from D-glycero-beta-D-manno-heptose 7-phosphate: step 2/4.</text>
</comment>
<dbReference type="PANTHER" id="PTHR42891:SF1">
    <property type="entry name" value="D-GLYCERO-BETA-D-MANNO-HEPTOSE-1,7-BISPHOSPHATE 7-PHOSPHATASE"/>
    <property type="match status" value="1"/>
</dbReference>
<evidence type="ECO:0000256" key="7">
    <source>
        <dbReference type="ARBA" id="ARBA00022490"/>
    </source>
</evidence>
<comment type="caution">
    <text evidence="18">The sequence shown here is derived from an EMBL/GenBank/DDBJ whole genome shotgun (WGS) entry which is preliminary data.</text>
</comment>
<feature type="binding site" evidence="17">
    <location>
        <position position="89"/>
    </location>
    <ligand>
        <name>Zn(2+)</name>
        <dbReference type="ChEBI" id="CHEBI:29105"/>
    </ligand>
</feature>
<evidence type="ECO:0000256" key="9">
    <source>
        <dbReference type="ARBA" id="ARBA00022801"/>
    </source>
</evidence>
<evidence type="ECO:0000256" key="4">
    <source>
        <dbReference type="ARBA" id="ARBA00004496"/>
    </source>
</evidence>
<dbReference type="NCBIfam" id="TIGR01662">
    <property type="entry name" value="HAD-SF-IIIA"/>
    <property type="match status" value="1"/>
</dbReference>
<dbReference type="PIRSF" id="PIRSF004682">
    <property type="entry name" value="GmhB"/>
    <property type="match status" value="1"/>
</dbReference>
<comment type="catalytic activity">
    <reaction evidence="1">
        <text>D-glycero-beta-D-manno-heptose 1,7-bisphosphate + H2O = D-glycero-beta-D-manno-heptose 1-phosphate + phosphate</text>
        <dbReference type="Rhea" id="RHEA:28518"/>
        <dbReference type="ChEBI" id="CHEBI:15377"/>
        <dbReference type="ChEBI" id="CHEBI:43474"/>
        <dbReference type="ChEBI" id="CHEBI:60208"/>
        <dbReference type="ChEBI" id="CHEBI:61593"/>
        <dbReference type="EC" id="3.1.3.82"/>
    </reaction>
</comment>
<dbReference type="SUPFAM" id="SSF56784">
    <property type="entry name" value="HAD-like"/>
    <property type="match status" value="1"/>
</dbReference>
<protein>
    <recommendedName>
        <fullName evidence="14">D,D-heptose 1,7-bisphosphate phosphatase</fullName>
        <ecNumber evidence="14">3.1.3.-</ecNumber>
    </recommendedName>
</protein>
<evidence type="ECO:0000256" key="8">
    <source>
        <dbReference type="ARBA" id="ARBA00022723"/>
    </source>
</evidence>
<evidence type="ECO:0000256" key="14">
    <source>
        <dbReference type="PIRNR" id="PIRNR004682"/>
    </source>
</evidence>
<comment type="subcellular location">
    <subcellularLocation>
        <location evidence="4 14">Cytoplasm</location>
    </subcellularLocation>
</comment>
<dbReference type="NCBIfam" id="TIGR01656">
    <property type="entry name" value="Histidinol-ppas"/>
    <property type="match status" value="1"/>
</dbReference>
<feature type="active site" description="Proton donor" evidence="15">
    <location>
        <position position="9"/>
    </location>
</feature>
<evidence type="ECO:0000256" key="2">
    <source>
        <dbReference type="ARBA" id="ARBA00001946"/>
    </source>
</evidence>
<evidence type="ECO:0000256" key="6">
    <source>
        <dbReference type="ARBA" id="ARBA00011245"/>
    </source>
</evidence>
<sequence>MPAIILDRDGVINEDSSEFIKSVDEWRAIPGSLEAIAALSQAGWTIAICTNQSGIARGLLTPENLEQIHDAIRQGVQKLGGNVHGIYSCPHGPLDGCACRKPKPGLYIQAAEELGFTLRNTPVVGDAARDLEAAIKVDARPILVRTGKGVETAATISNLGSIEIHDDLQAVASALLA</sequence>
<dbReference type="CDD" id="cd07503">
    <property type="entry name" value="HAD_HisB-N"/>
    <property type="match status" value="1"/>
</dbReference>
<evidence type="ECO:0000256" key="10">
    <source>
        <dbReference type="ARBA" id="ARBA00022833"/>
    </source>
</evidence>
<dbReference type="GO" id="GO:0034200">
    <property type="term" value="F:D-glycero-beta-D-manno-heptose 1,7-bisphosphate 7-phosphatase activity"/>
    <property type="evidence" value="ECO:0007669"/>
    <property type="project" value="UniProtKB-EC"/>
</dbReference>
<dbReference type="RefSeq" id="WP_253473611.1">
    <property type="nucleotide sequence ID" value="NZ_JALJXV010000001.1"/>
</dbReference>
<dbReference type="InterPro" id="IPR023214">
    <property type="entry name" value="HAD_sf"/>
</dbReference>
<feature type="binding site" evidence="17">
    <location>
        <position position="97"/>
    </location>
    <ligand>
        <name>Zn(2+)</name>
        <dbReference type="ChEBI" id="CHEBI:29105"/>
    </ligand>
</feature>
<evidence type="ECO:0000256" key="1">
    <source>
        <dbReference type="ARBA" id="ARBA00001226"/>
    </source>
</evidence>
<feature type="binding site" evidence="17">
    <location>
        <position position="7"/>
    </location>
    <ligand>
        <name>Mg(2+)</name>
        <dbReference type="ChEBI" id="CHEBI:18420"/>
    </ligand>
</feature>
<dbReference type="InterPro" id="IPR006549">
    <property type="entry name" value="HAD-SF_hydro_IIIA"/>
</dbReference>
<keyword evidence="10 17" id="KW-0862">Zinc</keyword>
<dbReference type="GO" id="GO:0005737">
    <property type="term" value="C:cytoplasm"/>
    <property type="evidence" value="ECO:0007669"/>
    <property type="project" value="UniProtKB-SubCell"/>
</dbReference>
<feature type="site" description="Stabilizes the phosphoryl group" evidence="16">
    <location>
        <position position="50"/>
    </location>
</feature>
<dbReference type="InterPro" id="IPR004446">
    <property type="entry name" value="Heptose_bisP_phosphatase"/>
</dbReference>
<comment type="similarity">
    <text evidence="13 14">Belongs to the gmhB family.</text>
</comment>
<accession>A0AAE3G0M5</accession>
<feature type="binding site" evidence="17">
    <location>
        <position position="126"/>
    </location>
    <ligand>
        <name>Mg(2+)</name>
        <dbReference type="ChEBI" id="CHEBI:18420"/>
    </ligand>
</feature>
<dbReference type="GO" id="GO:0005975">
    <property type="term" value="P:carbohydrate metabolic process"/>
    <property type="evidence" value="ECO:0007669"/>
    <property type="project" value="InterPro"/>
</dbReference>
<comment type="cofactor">
    <cofactor evidence="3 17">
        <name>Zn(2+)</name>
        <dbReference type="ChEBI" id="CHEBI:29105"/>
    </cofactor>
</comment>
<dbReference type="AlphaFoldDB" id="A0AAE3G0M5"/>
<name>A0AAE3G0M5_9GAMM</name>
<keyword evidence="12 14" id="KW-0119">Carbohydrate metabolism</keyword>
<feature type="site" description="Contributes to substrate recognition" evidence="16">
    <location>
        <position position="100"/>
    </location>
</feature>